<gene>
    <name evidence="3" type="ORF">PNOK_0709600</name>
</gene>
<feature type="compositionally biased region" description="Basic and acidic residues" evidence="1">
    <location>
        <begin position="9"/>
        <end position="66"/>
    </location>
</feature>
<feature type="compositionally biased region" description="Basic and acidic residues" evidence="1">
    <location>
        <begin position="73"/>
        <end position="82"/>
    </location>
</feature>
<proteinExistence type="predicted"/>
<name>A0A286UBQ9_9AGAM</name>
<dbReference type="PROSITE" id="PS50006">
    <property type="entry name" value="FHA_DOMAIN"/>
    <property type="match status" value="1"/>
</dbReference>
<sequence>MTRSPPPRSETKGRNDNKNEKDSSSKRYRDEEDSSTHEERNRRRGYEEDDDRDKGGESERDRDRRLDNRKRRDREYDYERDRKRVYRSRSKERGREGQEGRYNGGRDRERNRERDYRRDEDRPRYRDRGDDERRAGPSKGSGSRYDRDHRRRPSSRSRSPKSDSEKEKEEKKDDQKGKPNFNQSGLLAAATNTVKKSDGTSTLMKYNEPPEARKPTVGWRLYVFKGKEQTDLFHIHRQSCYLIGRDKAIVDIFVEHPSCSKQHAVIQYRQVTQKDDFGNSKAVIKPFIIDLESTNETHVNDEAIPTSRYYELKMGDVIKFGMSTREYVLLHDDA</sequence>
<evidence type="ECO:0000313" key="4">
    <source>
        <dbReference type="Proteomes" id="UP000217199"/>
    </source>
</evidence>
<keyword evidence="4" id="KW-1185">Reference proteome</keyword>
<feature type="compositionally biased region" description="Basic and acidic residues" evidence="1">
    <location>
        <begin position="160"/>
        <end position="177"/>
    </location>
</feature>
<reference evidence="3 4" key="1">
    <citation type="journal article" date="2017" name="Mol. Ecol.">
        <title>Comparative and population genomic landscape of Phellinus noxius: A hypervariable fungus causing root rot in trees.</title>
        <authorList>
            <person name="Chung C.L."/>
            <person name="Lee T.J."/>
            <person name="Akiba M."/>
            <person name="Lee H.H."/>
            <person name="Kuo T.H."/>
            <person name="Liu D."/>
            <person name="Ke H.M."/>
            <person name="Yokoi T."/>
            <person name="Roa M.B."/>
            <person name="Lu M.J."/>
            <person name="Chang Y.Y."/>
            <person name="Ann P.J."/>
            <person name="Tsai J.N."/>
            <person name="Chen C.Y."/>
            <person name="Tzean S.S."/>
            <person name="Ota Y."/>
            <person name="Hattori T."/>
            <person name="Sahashi N."/>
            <person name="Liou R.F."/>
            <person name="Kikuchi T."/>
            <person name="Tsai I.J."/>
        </authorList>
    </citation>
    <scope>NUCLEOTIDE SEQUENCE [LARGE SCALE GENOMIC DNA]</scope>
    <source>
        <strain evidence="3 4">FFPRI411160</strain>
    </source>
</reference>
<comment type="caution">
    <text evidence="3">The sequence shown here is derived from an EMBL/GenBank/DDBJ whole genome shotgun (WGS) entry which is preliminary data.</text>
</comment>
<dbReference type="Proteomes" id="UP000217199">
    <property type="component" value="Unassembled WGS sequence"/>
</dbReference>
<feature type="compositionally biased region" description="Basic residues" evidence="1">
    <location>
        <begin position="149"/>
        <end position="159"/>
    </location>
</feature>
<dbReference type="AlphaFoldDB" id="A0A286UBQ9"/>
<dbReference type="OrthoDB" id="444265at2759"/>
<dbReference type="InterPro" id="IPR050923">
    <property type="entry name" value="Cell_Proc_Reg/RNA_Proc"/>
</dbReference>
<accession>A0A286UBQ9</accession>
<feature type="region of interest" description="Disordered" evidence="1">
    <location>
        <begin position="1"/>
        <end position="209"/>
    </location>
</feature>
<evidence type="ECO:0000259" key="2">
    <source>
        <dbReference type="PROSITE" id="PS50006"/>
    </source>
</evidence>
<dbReference type="InterPro" id="IPR000253">
    <property type="entry name" value="FHA_dom"/>
</dbReference>
<organism evidence="3 4">
    <name type="scientific">Pyrrhoderma noxium</name>
    <dbReference type="NCBI Taxonomy" id="2282107"/>
    <lineage>
        <taxon>Eukaryota</taxon>
        <taxon>Fungi</taxon>
        <taxon>Dikarya</taxon>
        <taxon>Basidiomycota</taxon>
        <taxon>Agaricomycotina</taxon>
        <taxon>Agaricomycetes</taxon>
        <taxon>Hymenochaetales</taxon>
        <taxon>Hymenochaetaceae</taxon>
        <taxon>Pyrrhoderma</taxon>
    </lineage>
</organism>
<feature type="domain" description="FHA" evidence="2">
    <location>
        <begin position="241"/>
        <end position="304"/>
    </location>
</feature>
<protein>
    <submittedName>
        <fullName evidence="3">SMAD FHA domain-containing</fullName>
    </submittedName>
</protein>
<dbReference type="SMART" id="SM00240">
    <property type="entry name" value="FHA"/>
    <property type="match status" value="1"/>
</dbReference>
<dbReference type="PANTHER" id="PTHR23308">
    <property type="entry name" value="NUCLEAR INHIBITOR OF PROTEIN PHOSPHATASE-1"/>
    <property type="match status" value="1"/>
</dbReference>
<feature type="compositionally biased region" description="Polar residues" evidence="1">
    <location>
        <begin position="180"/>
        <end position="204"/>
    </location>
</feature>
<evidence type="ECO:0000256" key="1">
    <source>
        <dbReference type="SAM" id="MobiDB-lite"/>
    </source>
</evidence>
<dbReference type="FunFam" id="2.60.200.20:FF:000038">
    <property type="entry name" value="FHA domain-containing protein SNIP1"/>
    <property type="match status" value="1"/>
</dbReference>
<dbReference type="STRING" id="2282107.A0A286UBQ9"/>
<dbReference type="Pfam" id="PF00498">
    <property type="entry name" value="FHA"/>
    <property type="match status" value="1"/>
</dbReference>
<dbReference type="SUPFAM" id="SSF49879">
    <property type="entry name" value="SMAD/FHA domain"/>
    <property type="match status" value="1"/>
</dbReference>
<dbReference type="InterPro" id="IPR008984">
    <property type="entry name" value="SMAD_FHA_dom_sf"/>
</dbReference>
<evidence type="ECO:0000313" key="3">
    <source>
        <dbReference type="EMBL" id="PAV17032.1"/>
    </source>
</evidence>
<dbReference type="Gene3D" id="2.60.200.20">
    <property type="match status" value="1"/>
</dbReference>
<feature type="compositionally biased region" description="Basic and acidic residues" evidence="1">
    <location>
        <begin position="89"/>
        <end position="135"/>
    </location>
</feature>
<dbReference type="InParanoid" id="A0A286UBQ9"/>
<dbReference type="EMBL" id="NBII01000007">
    <property type="protein sequence ID" value="PAV17032.1"/>
    <property type="molecule type" value="Genomic_DNA"/>
</dbReference>